<keyword evidence="5 6" id="KW-0472">Membrane</keyword>
<feature type="transmembrane region" description="Helical" evidence="6">
    <location>
        <begin position="129"/>
        <end position="150"/>
    </location>
</feature>
<keyword evidence="8" id="KW-1185">Reference proteome</keyword>
<keyword evidence="3 6" id="KW-0812">Transmembrane</keyword>
<feature type="transmembrane region" description="Helical" evidence="6">
    <location>
        <begin position="392"/>
        <end position="416"/>
    </location>
</feature>
<evidence type="ECO:0000313" key="7">
    <source>
        <dbReference type="EMBL" id="MBE9029540.1"/>
    </source>
</evidence>
<evidence type="ECO:0000256" key="3">
    <source>
        <dbReference type="ARBA" id="ARBA00022692"/>
    </source>
</evidence>
<evidence type="ECO:0000256" key="2">
    <source>
        <dbReference type="ARBA" id="ARBA00022475"/>
    </source>
</evidence>
<feature type="transmembrane region" description="Helical" evidence="6">
    <location>
        <begin position="306"/>
        <end position="327"/>
    </location>
</feature>
<evidence type="ECO:0000313" key="8">
    <source>
        <dbReference type="Proteomes" id="UP000625316"/>
    </source>
</evidence>
<dbReference type="Pfam" id="PF01943">
    <property type="entry name" value="Polysacc_synt"/>
    <property type="match status" value="1"/>
</dbReference>
<evidence type="ECO:0000256" key="4">
    <source>
        <dbReference type="ARBA" id="ARBA00022989"/>
    </source>
</evidence>
<dbReference type="InterPro" id="IPR002797">
    <property type="entry name" value="Polysacc_synth"/>
</dbReference>
<evidence type="ECO:0000256" key="5">
    <source>
        <dbReference type="ARBA" id="ARBA00023136"/>
    </source>
</evidence>
<feature type="transmembrane region" description="Helical" evidence="6">
    <location>
        <begin position="26"/>
        <end position="46"/>
    </location>
</feature>
<evidence type="ECO:0000256" key="6">
    <source>
        <dbReference type="SAM" id="Phobius"/>
    </source>
</evidence>
<dbReference type="InterPro" id="IPR050833">
    <property type="entry name" value="Poly_Biosynth_Transport"/>
</dbReference>
<gene>
    <name evidence="7" type="ORF">IQ266_07155</name>
</gene>
<feature type="transmembrane region" description="Helical" evidence="6">
    <location>
        <begin position="162"/>
        <end position="181"/>
    </location>
</feature>
<feature type="transmembrane region" description="Helical" evidence="6">
    <location>
        <begin position="58"/>
        <end position="78"/>
    </location>
</feature>
<accession>A0A928Z3Q8</accession>
<feature type="transmembrane region" description="Helical" evidence="6">
    <location>
        <begin position="90"/>
        <end position="117"/>
    </location>
</feature>
<dbReference type="RefSeq" id="WP_264324358.1">
    <property type="nucleotide sequence ID" value="NZ_JADEXQ010000017.1"/>
</dbReference>
<organism evidence="7 8">
    <name type="scientific">Romeriopsis navalis LEGE 11480</name>
    <dbReference type="NCBI Taxonomy" id="2777977"/>
    <lineage>
        <taxon>Bacteria</taxon>
        <taxon>Bacillati</taxon>
        <taxon>Cyanobacteriota</taxon>
        <taxon>Cyanophyceae</taxon>
        <taxon>Leptolyngbyales</taxon>
        <taxon>Leptolyngbyaceae</taxon>
        <taxon>Romeriopsis</taxon>
        <taxon>Romeriopsis navalis</taxon>
    </lineage>
</organism>
<feature type="transmembrane region" description="Helical" evidence="6">
    <location>
        <begin position="187"/>
        <end position="211"/>
    </location>
</feature>
<evidence type="ECO:0000256" key="1">
    <source>
        <dbReference type="ARBA" id="ARBA00004651"/>
    </source>
</evidence>
<name>A0A928Z3Q8_9CYAN</name>
<proteinExistence type="predicted"/>
<dbReference type="PANTHER" id="PTHR30250">
    <property type="entry name" value="PST FAMILY PREDICTED COLANIC ACID TRANSPORTER"/>
    <property type="match status" value="1"/>
</dbReference>
<dbReference type="AlphaFoldDB" id="A0A928Z3Q8"/>
<comment type="subcellular location">
    <subcellularLocation>
        <location evidence="1">Cell membrane</location>
        <topology evidence="1">Multi-pass membrane protein</topology>
    </subcellularLocation>
</comment>
<dbReference type="GO" id="GO:0005886">
    <property type="term" value="C:plasma membrane"/>
    <property type="evidence" value="ECO:0007669"/>
    <property type="project" value="UniProtKB-SubCell"/>
</dbReference>
<dbReference type="PANTHER" id="PTHR30250:SF11">
    <property type="entry name" value="O-ANTIGEN TRANSPORTER-RELATED"/>
    <property type="match status" value="1"/>
</dbReference>
<keyword evidence="4 6" id="KW-1133">Transmembrane helix</keyword>
<protein>
    <submittedName>
        <fullName evidence="7">Oligosaccharide flippase family protein</fullName>
    </submittedName>
</protein>
<keyword evidence="2" id="KW-1003">Cell membrane</keyword>
<feature type="transmembrane region" description="Helical" evidence="6">
    <location>
        <begin position="333"/>
        <end position="354"/>
    </location>
</feature>
<dbReference type="EMBL" id="JADEXQ010000017">
    <property type="protein sequence ID" value="MBE9029540.1"/>
    <property type="molecule type" value="Genomic_DNA"/>
</dbReference>
<comment type="caution">
    <text evidence="7">The sequence shown here is derived from an EMBL/GenBank/DDBJ whole genome shotgun (WGS) entry which is preliminary data.</text>
</comment>
<dbReference type="Proteomes" id="UP000625316">
    <property type="component" value="Unassembled WGS sequence"/>
</dbReference>
<sequence>MNFIGPIVSLIVKGESGAAAAVQTTFARVLFIVLNILTGMITARALGPGGRGEQAAILLWPQFLAYILTLGVPMALIYQVKKHPQQQSQIVSTALLLSALTGCFATIVGCFGMPIWLSKYPSDVIRSAQWFMLFAPVASMSLVCVSAMEAAEKFGAANRGRYLAPIITLIGLSGLVLTHLLTPTTAALTYSVAGLLTLFWLLRDLLLTFPLKFEGVGQNTKRLLSYGMRSYGIDLFGSVSGQVDRVLVVGMLAPALMGIYTIALSLSRMLSILHSSTISVLFPKTSAKPVAEVVAIVGKSARVSTFLTGMTALLVGLFGGEILILLYGDRFVGAVPIFRILLLQVVLSGLTWVLAQTFMSVGKPEIPMLLQGIGLLINVVMMVVLIPQFSLVGASISLLVSTMFRLGVVLACYPLVLKVSPPSLWLNRSDLAHFTRLKQRFL</sequence>
<feature type="transmembrane region" description="Helical" evidence="6">
    <location>
        <begin position="366"/>
        <end position="386"/>
    </location>
</feature>
<reference evidence="7" key="1">
    <citation type="submission" date="2020-10" db="EMBL/GenBank/DDBJ databases">
        <authorList>
            <person name="Castelo-Branco R."/>
            <person name="Eusebio N."/>
            <person name="Adriana R."/>
            <person name="Vieira A."/>
            <person name="Brugerolle De Fraissinette N."/>
            <person name="Rezende De Castro R."/>
            <person name="Schneider M.P."/>
            <person name="Vasconcelos V."/>
            <person name="Leao P.N."/>
        </authorList>
    </citation>
    <scope>NUCLEOTIDE SEQUENCE</scope>
    <source>
        <strain evidence="7">LEGE 11480</strain>
    </source>
</reference>
<feature type="transmembrane region" description="Helical" evidence="6">
    <location>
        <begin position="246"/>
        <end position="266"/>
    </location>
</feature>